<evidence type="ECO:0000256" key="3">
    <source>
        <dbReference type="ARBA" id="ARBA00010617"/>
    </source>
</evidence>
<evidence type="ECO:0000256" key="7">
    <source>
        <dbReference type="ARBA" id="ARBA00022955"/>
    </source>
</evidence>
<dbReference type="PROSITE" id="PS00086">
    <property type="entry name" value="CYTOCHROME_P450"/>
    <property type="match status" value="1"/>
</dbReference>
<dbReference type="PRINTS" id="PR00465">
    <property type="entry name" value="EP450IV"/>
</dbReference>
<dbReference type="InterPro" id="IPR001128">
    <property type="entry name" value="Cyt_P450"/>
</dbReference>
<evidence type="ECO:0000313" key="34">
    <source>
        <dbReference type="Proteomes" id="UP000092321"/>
    </source>
</evidence>
<evidence type="ECO:0000256" key="5">
    <source>
        <dbReference type="ARBA" id="ARBA00022617"/>
    </source>
</evidence>
<evidence type="ECO:0000256" key="25">
    <source>
        <dbReference type="ARBA" id="ARBA00047702"/>
    </source>
</evidence>
<dbReference type="EC" id="1.14.14.154" evidence="17"/>
<dbReference type="PANTHER" id="PTHR24304:SF2">
    <property type="entry name" value="24-HYDROXYCHOLESTEROL 7-ALPHA-HYDROXYLASE"/>
    <property type="match status" value="1"/>
</dbReference>
<dbReference type="GO" id="GO:0006696">
    <property type="term" value="P:ergosterol biosynthetic process"/>
    <property type="evidence" value="ECO:0007669"/>
    <property type="project" value="UniProtKB-ARBA"/>
</dbReference>
<evidence type="ECO:0000256" key="21">
    <source>
        <dbReference type="ARBA" id="ARBA00043156"/>
    </source>
</evidence>
<keyword evidence="34" id="KW-1185">Reference proteome</keyword>
<evidence type="ECO:0000256" key="29">
    <source>
        <dbReference type="ARBA" id="ARBA00049450"/>
    </source>
</evidence>
<name>A0A1B7TFL4_9ASCO</name>
<evidence type="ECO:0000256" key="6">
    <source>
        <dbReference type="ARBA" id="ARBA00022723"/>
    </source>
</evidence>
<feature type="binding site" description="axial binding residue" evidence="30">
    <location>
        <position position="475"/>
    </location>
    <ligand>
        <name>heme</name>
        <dbReference type="ChEBI" id="CHEBI:30413"/>
    </ligand>
    <ligandPart>
        <name>Fe</name>
        <dbReference type="ChEBI" id="CHEBI:18248"/>
    </ligandPart>
</feature>
<dbReference type="AlphaFoldDB" id="A0A1B7TFL4"/>
<evidence type="ECO:0000256" key="28">
    <source>
        <dbReference type="ARBA" id="ARBA00049163"/>
    </source>
</evidence>
<keyword evidence="4" id="KW-0444">Lipid biosynthesis</keyword>
<keyword evidence="10" id="KW-0756">Sterol biosynthesis</keyword>
<dbReference type="Proteomes" id="UP000092321">
    <property type="component" value="Unassembled WGS sequence"/>
</dbReference>
<evidence type="ECO:0000256" key="30">
    <source>
        <dbReference type="PIRSR" id="PIRSR602403-1"/>
    </source>
</evidence>
<keyword evidence="9 30" id="KW-0408">Iron</keyword>
<evidence type="ECO:0000256" key="12">
    <source>
        <dbReference type="ARBA" id="ARBA00023098"/>
    </source>
</evidence>
<evidence type="ECO:0000256" key="10">
    <source>
        <dbReference type="ARBA" id="ARBA00023011"/>
    </source>
</evidence>
<dbReference type="PANTHER" id="PTHR24304">
    <property type="entry name" value="CYTOCHROME P450 FAMILY 7"/>
    <property type="match status" value="1"/>
</dbReference>
<evidence type="ECO:0000313" key="33">
    <source>
        <dbReference type="EMBL" id="OBA27514.1"/>
    </source>
</evidence>
<evidence type="ECO:0000256" key="22">
    <source>
        <dbReference type="ARBA" id="ARBA00047379"/>
    </source>
</evidence>
<keyword evidence="32" id="KW-0812">Transmembrane</keyword>
<evidence type="ECO:0000256" key="19">
    <source>
        <dbReference type="ARBA" id="ARBA00042983"/>
    </source>
</evidence>
<evidence type="ECO:0000256" key="31">
    <source>
        <dbReference type="RuleBase" id="RU000461"/>
    </source>
</evidence>
<evidence type="ECO:0000256" key="8">
    <source>
        <dbReference type="ARBA" id="ARBA00023002"/>
    </source>
</evidence>
<comment type="catalytic activity">
    <reaction evidence="29">
        <text>a 14alpha-formyl steroid + reduced [NADPH--hemoprotein reductase] + O2 = a Delta(14) steroid + formate + oxidized [NADPH--hemoprotein reductase] + H2O + 2 H(+)</text>
        <dbReference type="Rhea" id="RHEA:68068"/>
        <dbReference type="Rhea" id="RHEA-COMP:11964"/>
        <dbReference type="Rhea" id="RHEA-COMP:11965"/>
        <dbReference type="ChEBI" id="CHEBI:15377"/>
        <dbReference type="ChEBI" id="CHEBI:15378"/>
        <dbReference type="ChEBI" id="CHEBI:15379"/>
        <dbReference type="ChEBI" id="CHEBI:15740"/>
        <dbReference type="ChEBI" id="CHEBI:57618"/>
        <dbReference type="ChEBI" id="CHEBI:58210"/>
        <dbReference type="ChEBI" id="CHEBI:138031"/>
        <dbReference type="ChEBI" id="CHEBI:176902"/>
    </reaction>
    <physiologicalReaction direction="left-to-right" evidence="29">
        <dbReference type="Rhea" id="RHEA:68069"/>
    </physiologicalReaction>
</comment>
<dbReference type="GO" id="GO:0008398">
    <property type="term" value="F:sterol 14-demethylase activity"/>
    <property type="evidence" value="ECO:0007669"/>
    <property type="project" value="UniProtKB-EC"/>
</dbReference>
<dbReference type="GO" id="GO:0005506">
    <property type="term" value="F:iron ion binding"/>
    <property type="evidence" value="ECO:0007669"/>
    <property type="project" value="InterPro"/>
</dbReference>
<dbReference type="FunFam" id="1.10.630.10:FF:000033">
    <property type="entry name" value="14-alpha sterol demethylase"/>
    <property type="match status" value="1"/>
</dbReference>
<keyword evidence="6 30" id="KW-0479">Metal-binding</keyword>
<dbReference type="OrthoDB" id="1055148at2759"/>
<evidence type="ECO:0000256" key="27">
    <source>
        <dbReference type="ARBA" id="ARBA00048866"/>
    </source>
</evidence>
<dbReference type="Gene3D" id="1.10.630.10">
    <property type="entry name" value="Cytochrome P450"/>
    <property type="match status" value="1"/>
</dbReference>
<keyword evidence="11 31" id="KW-0503">Monooxygenase</keyword>
<evidence type="ECO:0000256" key="13">
    <source>
        <dbReference type="ARBA" id="ARBA00023136"/>
    </source>
</evidence>
<evidence type="ECO:0000256" key="20">
    <source>
        <dbReference type="ARBA" id="ARBA00043106"/>
    </source>
</evidence>
<keyword evidence="32" id="KW-1133">Transmembrane helix</keyword>
<dbReference type="InterPro" id="IPR017972">
    <property type="entry name" value="Cyt_P450_CS"/>
</dbReference>
<comment type="caution">
    <text evidence="33">The sequence shown here is derived from an EMBL/GenBank/DDBJ whole genome shotgun (WGS) entry which is preliminary data.</text>
</comment>
<proteinExistence type="inferred from homology"/>
<dbReference type="SUPFAM" id="SSF48264">
    <property type="entry name" value="Cytochrome P450"/>
    <property type="match status" value="1"/>
</dbReference>
<keyword evidence="7" id="KW-0752">Steroid biosynthesis</keyword>
<evidence type="ECO:0000256" key="1">
    <source>
        <dbReference type="ARBA" id="ARBA00001971"/>
    </source>
</evidence>
<accession>A0A1B7TFL4</accession>
<comment type="pathway">
    <text evidence="16">Steroid biosynthesis; zymosterol biosynthesis; zymosterol from lanosterol: step 1/6.</text>
</comment>
<comment type="catalytic activity">
    <reaction evidence="28">
        <text>lanosterol + reduced [NADPH--hemoprotein reductase] + O2 = 32-hydroxylanosterol + oxidized [NADPH--hemoprotein reductase] + H2O + H(+)</text>
        <dbReference type="Rhea" id="RHEA:75103"/>
        <dbReference type="Rhea" id="RHEA-COMP:11964"/>
        <dbReference type="Rhea" id="RHEA-COMP:11965"/>
        <dbReference type="ChEBI" id="CHEBI:15377"/>
        <dbReference type="ChEBI" id="CHEBI:15378"/>
        <dbReference type="ChEBI" id="CHEBI:15379"/>
        <dbReference type="ChEBI" id="CHEBI:16521"/>
        <dbReference type="ChEBI" id="CHEBI:57618"/>
        <dbReference type="ChEBI" id="CHEBI:58210"/>
        <dbReference type="ChEBI" id="CHEBI:166806"/>
    </reaction>
    <physiologicalReaction direction="left-to-right" evidence="28">
        <dbReference type="Rhea" id="RHEA:75104"/>
    </physiologicalReaction>
</comment>
<keyword evidence="5 30" id="KW-0349">Heme</keyword>
<keyword evidence="15" id="KW-0753">Steroid metabolism</keyword>
<comment type="subcellular location">
    <subcellularLocation>
        <location evidence="2">Membrane</location>
    </subcellularLocation>
</comment>
<comment type="catalytic activity">
    <reaction evidence="25">
        <text>a 14alpha-methyl steroid + 3 reduced [NADPH--hemoprotein reductase] + 3 O2 = a Delta(14) steroid + formate + 3 oxidized [NADPH--hemoprotein reductase] + 4 H2O + 4 H(+)</text>
        <dbReference type="Rhea" id="RHEA:54028"/>
        <dbReference type="Rhea" id="RHEA-COMP:11964"/>
        <dbReference type="Rhea" id="RHEA-COMP:11965"/>
        <dbReference type="ChEBI" id="CHEBI:15377"/>
        <dbReference type="ChEBI" id="CHEBI:15378"/>
        <dbReference type="ChEBI" id="CHEBI:15379"/>
        <dbReference type="ChEBI" id="CHEBI:15740"/>
        <dbReference type="ChEBI" id="CHEBI:57618"/>
        <dbReference type="ChEBI" id="CHEBI:58210"/>
        <dbReference type="ChEBI" id="CHEBI:138029"/>
        <dbReference type="ChEBI" id="CHEBI:138031"/>
        <dbReference type="EC" id="1.14.14.154"/>
    </reaction>
    <physiologicalReaction direction="left-to-right" evidence="25">
        <dbReference type="Rhea" id="RHEA:54029"/>
    </physiologicalReaction>
</comment>
<evidence type="ECO:0000256" key="23">
    <source>
        <dbReference type="ARBA" id="ARBA00047587"/>
    </source>
</evidence>
<comment type="catalytic activity">
    <reaction evidence="26">
        <text>32-oxolanosterol + reduced [NADPH--hemoprotein reductase] + O2 = 4,4-dimethyl-5alpha-cholesta-8,14,24-trien-3beta-ol + formate + oxidized [NADPH--hemoprotein reductase] + H2O + 2 H(+)</text>
        <dbReference type="Rhea" id="RHEA:75111"/>
        <dbReference type="Rhea" id="RHEA-COMP:11964"/>
        <dbReference type="Rhea" id="RHEA-COMP:11965"/>
        <dbReference type="ChEBI" id="CHEBI:15377"/>
        <dbReference type="ChEBI" id="CHEBI:15378"/>
        <dbReference type="ChEBI" id="CHEBI:15379"/>
        <dbReference type="ChEBI" id="CHEBI:15740"/>
        <dbReference type="ChEBI" id="CHEBI:17813"/>
        <dbReference type="ChEBI" id="CHEBI:57618"/>
        <dbReference type="ChEBI" id="CHEBI:58210"/>
        <dbReference type="ChEBI" id="CHEBI:166681"/>
    </reaction>
    <physiologicalReaction direction="left-to-right" evidence="26">
        <dbReference type="Rhea" id="RHEA:75112"/>
    </physiologicalReaction>
</comment>
<dbReference type="InterPro" id="IPR050529">
    <property type="entry name" value="CYP450_sterol_14alpha_dmase"/>
</dbReference>
<dbReference type="InterPro" id="IPR002403">
    <property type="entry name" value="Cyt_P450_E_grp-IV"/>
</dbReference>
<reference evidence="34" key="1">
    <citation type="journal article" date="2016" name="Proc. Natl. Acad. Sci. U.S.A.">
        <title>Comparative genomics of biotechnologically important yeasts.</title>
        <authorList>
            <person name="Riley R."/>
            <person name="Haridas S."/>
            <person name="Wolfe K.H."/>
            <person name="Lopes M.R."/>
            <person name="Hittinger C.T."/>
            <person name="Goeker M."/>
            <person name="Salamov A.A."/>
            <person name="Wisecaver J.H."/>
            <person name="Long T.M."/>
            <person name="Calvey C.H."/>
            <person name="Aerts A.L."/>
            <person name="Barry K.W."/>
            <person name="Choi C."/>
            <person name="Clum A."/>
            <person name="Coughlan A.Y."/>
            <person name="Deshpande S."/>
            <person name="Douglass A.P."/>
            <person name="Hanson S.J."/>
            <person name="Klenk H.-P."/>
            <person name="LaButti K.M."/>
            <person name="Lapidus A."/>
            <person name="Lindquist E.A."/>
            <person name="Lipzen A.M."/>
            <person name="Meier-Kolthoff J.P."/>
            <person name="Ohm R.A."/>
            <person name="Otillar R.P."/>
            <person name="Pangilinan J.L."/>
            <person name="Peng Y."/>
            <person name="Rokas A."/>
            <person name="Rosa C.A."/>
            <person name="Scheuner C."/>
            <person name="Sibirny A.A."/>
            <person name="Slot J.C."/>
            <person name="Stielow J.B."/>
            <person name="Sun H."/>
            <person name="Kurtzman C.P."/>
            <person name="Blackwell M."/>
            <person name="Grigoriev I.V."/>
            <person name="Jeffries T.W."/>
        </authorList>
    </citation>
    <scope>NUCLEOTIDE SEQUENCE [LARGE SCALE GENOMIC DNA]</scope>
    <source>
        <strain evidence="34">NRRL Y-1626</strain>
    </source>
</reference>
<evidence type="ECO:0000256" key="15">
    <source>
        <dbReference type="ARBA" id="ARBA00023221"/>
    </source>
</evidence>
<comment type="catalytic activity">
    <reaction evidence="23">
        <text>a 14alpha-hydroxymethyl steroid + reduced [NADPH--hemoprotein reductase] + O2 = a 14alpha-formyl steroid + oxidized [NADPH--hemoprotein reductase] + 2 H2O + H(+)</text>
        <dbReference type="Rhea" id="RHEA:68064"/>
        <dbReference type="Rhea" id="RHEA-COMP:11964"/>
        <dbReference type="Rhea" id="RHEA-COMP:11965"/>
        <dbReference type="ChEBI" id="CHEBI:15377"/>
        <dbReference type="ChEBI" id="CHEBI:15378"/>
        <dbReference type="ChEBI" id="CHEBI:15379"/>
        <dbReference type="ChEBI" id="CHEBI:57618"/>
        <dbReference type="ChEBI" id="CHEBI:58210"/>
        <dbReference type="ChEBI" id="CHEBI:176901"/>
        <dbReference type="ChEBI" id="CHEBI:176902"/>
    </reaction>
    <physiologicalReaction direction="left-to-right" evidence="23">
        <dbReference type="Rhea" id="RHEA:68065"/>
    </physiologicalReaction>
</comment>
<keyword evidence="12" id="KW-0443">Lipid metabolism</keyword>
<comment type="catalytic activity">
    <reaction evidence="22">
        <text>32-hydroxylanosterol + reduced [NADPH--hemoprotein reductase] + O2 = 32-oxolanosterol + oxidized [NADPH--hemoprotein reductase] + 2 H2O + H(+)</text>
        <dbReference type="Rhea" id="RHEA:75107"/>
        <dbReference type="Rhea" id="RHEA-COMP:11964"/>
        <dbReference type="Rhea" id="RHEA-COMP:11965"/>
        <dbReference type="ChEBI" id="CHEBI:15377"/>
        <dbReference type="ChEBI" id="CHEBI:15378"/>
        <dbReference type="ChEBI" id="CHEBI:15379"/>
        <dbReference type="ChEBI" id="CHEBI:57618"/>
        <dbReference type="ChEBI" id="CHEBI:58210"/>
        <dbReference type="ChEBI" id="CHEBI:166681"/>
        <dbReference type="ChEBI" id="CHEBI:166806"/>
    </reaction>
    <physiologicalReaction direction="left-to-right" evidence="22">
        <dbReference type="Rhea" id="RHEA:75108"/>
    </physiologicalReaction>
</comment>
<dbReference type="Pfam" id="PF00067">
    <property type="entry name" value="p450"/>
    <property type="match status" value="1"/>
</dbReference>
<evidence type="ECO:0000256" key="2">
    <source>
        <dbReference type="ARBA" id="ARBA00004370"/>
    </source>
</evidence>
<feature type="transmembrane region" description="Helical" evidence="32">
    <location>
        <begin position="26"/>
        <end position="45"/>
    </location>
</feature>
<evidence type="ECO:0000256" key="14">
    <source>
        <dbReference type="ARBA" id="ARBA00023166"/>
    </source>
</evidence>
<dbReference type="InterPro" id="IPR036396">
    <property type="entry name" value="Cyt_P450_sf"/>
</dbReference>
<evidence type="ECO:0000256" key="18">
    <source>
        <dbReference type="ARBA" id="ARBA00042513"/>
    </source>
</evidence>
<evidence type="ECO:0000256" key="32">
    <source>
        <dbReference type="SAM" id="Phobius"/>
    </source>
</evidence>
<evidence type="ECO:0000256" key="4">
    <source>
        <dbReference type="ARBA" id="ARBA00022516"/>
    </source>
</evidence>
<comment type="catalytic activity">
    <reaction evidence="27">
        <text>a 14alpha-methyl steroid + reduced [NADPH--hemoprotein reductase] + O2 = a 14alpha-hydroxymethyl steroid + oxidized [NADPH--hemoprotein reductase] + H2O + H(+)</text>
        <dbReference type="Rhea" id="RHEA:68060"/>
        <dbReference type="Rhea" id="RHEA-COMP:11964"/>
        <dbReference type="Rhea" id="RHEA-COMP:11965"/>
        <dbReference type="ChEBI" id="CHEBI:15377"/>
        <dbReference type="ChEBI" id="CHEBI:15378"/>
        <dbReference type="ChEBI" id="CHEBI:15379"/>
        <dbReference type="ChEBI" id="CHEBI:57618"/>
        <dbReference type="ChEBI" id="CHEBI:58210"/>
        <dbReference type="ChEBI" id="CHEBI:138029"/>
        <dbReference type="ChEBI" id="CHEBI:176901"/>
    </reaction>
    <physiologicalReaction direction="left-to-right" evidence="27">
        <dbReference type="Rhea" id="RHEA:68061"/>
    </physiologicalReaction>
</comment>
<gene>
    <name evidence="33" type="ORF">HANVADRAFT_58740</name>
</gene>
<comment type="similarity">
    <text evidence="3 31">Belongs to the cytochrome P450 family.</text>
</comment>
<evidence type="ECO:0000256" key="9">
    <source>
        <dbReference type="ARBA" id="ARBA00023004"/>
    </source>
</evidence>
<evidence type="ECO:0000256" key="17">
    <source>
        <dbReference type="ARBA" id="ARBA00038974"/>
    </source>
</evidence>
<sequence length="533" mass="60622">MDTTTAASKNSGSVVSSLVSFLLNDISLKQQILLIVLIPFVYSYLEQIIYFKFIRTDLPPQVFYWIPWVGSAVEYGMAPYEFFAKMEQKYGPVFTFILLGKKMTVCLGPKGHEFVLNAKLSEVSAEDAYTHLTTPVFGKGVIYDCSNSRLMDQKKFVKNALTVDSFKTYVPLIKEEVLKYFNSSPMFDLSKKNEGDANLMVTQSELTIFTASRSLLGKEMRDMLNTDFAYLYSDLDKGFTPINFVFPHLPLLPHYKKRDNAQQTIAGTYLKLINKRRQTNDIQPGRDLIDALMTNSTYKDGVKMTDQEIANLLIGVLMGGQHTSAATSAWILLHLAERPDLQEELLQEQLKVLGSIDADITYDDLQNMPLLNQTIKETLRLHTPLHSVFRKVMKDLKFPNTNYTIPKGYHVLISPGYAQMQDQFFPNAMEWNPHRWNNDAKSSYSTAEQVDYGFGAVSKGVSSPYLPFGGGRHRCIGEHFAYIQLGTIISIYVRTFKWKFAEGMNGVPKPDFQSMVTLPLNPANIHWEKREKN</sequence>
<protein>
    <recommendedName>
        <fullName evidence="17">sterol 14alpha-demethylase</fullName>
        <ecNumber evidence="17">1.14.14.154</ecNumber>
    </recommendedName>
    <alternativeName>
        <fullName evidence="19">Cytochrome P450 51</fullName>
    </alternativeName>
    <alternativeName>
        <fullName evidence="21">Cytochrome P450-14DM</fullName>
    </alternativeName>
    <alternativeName>
        <fullName evidence="18">Cytochrome P450-LIA1</fullName>
    </alternativeName>
    <alternativeName>
        <fullName evidence="20">Sterol 14-alpha demethylase</fullName>
    </alternativeName>
</protein>
<keyword evidence="8 31" id="KW-0560">Oxidoreductase</keyword>
<evidence type="ECO:0000256" key="26">
    <source>
        <dbReference type="ARBA" id="ARBA00048479"/>
    </source>
</evidence>
<evidence type="ECO:0000256" key="11">
    <source>
        <dbReference type="ARBA" id="ARBA00023033"/>
    </source>
</evidence>
<keyword evidence="14" id="KW-1207">Sterol metabolism</keyword>
<comment type="cofactor">
    <cofactor evidence="1 30">
        <name>heme</name>
        <dbReference type="ChEBI" id="CHEBI:30413"/>
    </cofactor>
</comment>
<dbReference type="EMBL" id="LXPE01000008">
    <property type="protein sequence ID" value="OBA27514.1"/>
    <property type="molecule type" value="Genomic_DNA"/>
</dbReference>
<organism evidence="33 34">
    <name type="scientific">Hanseniaspora valbyensis NRRL Y-1626</name>
    <dbReference type="NCBI Taxonomy" id="766949"/>
    <lineage>
        <taxon>Eukaryota</taxon>
        <taxon>Fungi</taxon>
        <taxon>Dikarya</taxon>
        <taxon>Ascomycota</taxon>
        <taxon>Saccharomycotina</taxon>
        <taxon>Saccharomycetes</taxon>
        <taxon>Saccharomycodales</taxon>
        <taxon>Saccharomycodaceae</taxon>
        <taxon>Hanseniaspora</taxon>
    </lineage>
</organism>
<comment type="catalytic activity">
    <reaction evidence="24">
        <text>lanosterol + 3 reduced [NADPH--hemoprotein reductase] + 3 O2 = 4,4-dimethyl-5alpha-cholesta-8,14,24-trien-3beta-ol + formate + 3 oxidized [NADPH--hemoprotein reductase] + 4 H2O + 4 H(+)</text>
        <dbReference type="Rhea" id="RHEA:25286"/>
        <dbReference type="Rhea" id="RHEA-COMP:11964"/>
        <dbReference type="Rhea" id="RHEA-COMP:11965"/>
        <dbReference type="ChEBI" id="CHEBI:15377"/>
        <dbReference type="ChEBI" id="CHEBI:15378"/>
        <dbReference type="ChEBI" id="CHEBI:15379"/>
        <dbReference type="ChEBI" id="CHEBI:15740"/>
        <dbReference type="ChEBI" id="CHEBI:16521"/>
        <dbReference type="ChEBI" id="CHEBI:17813"/>
        <dbReference type="ChEBI" id="CHEBI:57618"/>
        <dbReference type="ChEBI" id="CHEBI:58210"/>
        <dbReference type="EC" id="1.14.14.154"/>
    </reaction>
    <physiologicalReaction direction="left-to-right" evidence="24">
        <dbReference type="Rhea" id="RHEA:25287"/>
    </physiologicalReaction>
</comment>
<dbReference type="GO" id="GO:0020037">
    <property type="term" value="F:heme binding"/>
    <property type="evidence" value="ECO:0007669"/>
    <property type="project" value="InterPro"/>
</dbReference>
<dbReference type="CDD" id="cd11042">
    <property type="entry name" value="CYP51-like"/>
    <property type="match status" value="1"/>
</dbReference>
<dbReference type="PRINTS" id="PR00385">
    <property type="entry name" value="P450"/>
</dbReference>
<evidence type="ECO:0000256" key="24">
    <source>
        <dbReference type="ARBA" id="ARBA00047670"/>
    </source>
</evidence>
<dbReference type="GO" id="GO:0016020">
    <property type="term" value="C:membrane"/>
    <property type="evidence" value="ECO:0007669"/>
    <property type="project" value="UniProtKB-SubCell"/>
</dbReference>
<evidence type="ECO:0000256" key="16">
    <source>
        <dbReference type="ARBA" id="ARBA00037887"/>
    </source>
</evidence>
<keyword evidence="13 32" id="KW-0472">Membrane</keyword>